<sequence>MTLADTKLEHFFPSDLAHTSTYPRFRSQQLPTQPIRDLAQSVLNPWNVGWTQSDWDSKWHGTYSRDLWDGPHWQPKPINELWQKVHITVNLNPSLAVPNLRQTYLGKNRANGNLSIVTYPLRPSQHCALLRLPAELLDMIVQCATIELPNHIPRNFSEFKDNGSCQVCHYYDVSTVKSLVLVCHQLWQSASPLLYFTMNLAVGYGSSELSNISLPESKRVQKAIGLCRVLKLSSCSSEENFSKTMVKGGARMTVQMQKLFQSVKCVKIDNTDWSFLQADSVSWALSQMPHLRHLVGCSLTSRDADIYSWWKENLILQSPQQIPVLSLIDLQESIGVARIREVTMPHQQWLTDLNISSDTIIQWHDSSFTWSWLPNLQMCRLGYCDVLTAGARTIGNLFLGAHTHTIVLDCAKMCPLPVPLPSHLVLRDLLTIAQQKPAFRTLRVEDPFKTWDLSELEDEFGKCFHSEYVKRCLQWQQQNASLDTTAPLYLRSFELCENPFNALYRLQKDFEGSKVALEFGLPWLDDEKWVMMRSLAFEKLLKMAYYGIRFEDQHDYESEAEEE</sequence>
<accession>A0A6A6UML1</accession>
<evidence type="ECO:0000313" key="1">
    <source>
        <dbReference type="EMBL" id="KAF2673030.1"/>
    </source>
</evidence>
<proteinExistence type="predicted"/>
<dbReference type="AlphaFoldDB" id="A0A6A6UML1"/>
<organism evidence="1 2">
    <name type="scientific">Microthyrium microscopicum</name>
    <dbReference type="NCBI Taxonomy" id="703497"/>
    <lineage>
        <taxon>Eukaryota</taxon>
        <taxon>Fungi</taxon>
        <taxon>Dikarya</taxon>
        <taxon>Ascomycota</taxon>
        <taxon>Pezizomycotina</taxon>
        <taxon>Dothideomycetes</taxon>
        <taxon>Dothideomycetes incertae sedis</taxon>
        <taxon>Microthyriales</taxon>
        <taxon>Microthyriaceae</taxon>
        <taxon>Microthyrium</taxon>
    </lineage>
</organism>
<gene>
    <name evidence="1" type="ORF">BT63DRAFT_475602</name>
</gene>
<keyword evidence="2" id="KW-1185">Reference proteome</keyword>
<reference evidence="1" key="1">
    <citation type="journal article" date="2020" name="Stud. Mycol.">
        <title>101 Dothideomycetes genomes: a test case for predicting lifestyles and emergence of pathogens.</title>
        <authorList>
            <person name="Haridas S."/>
            <person name="Albert R."/>
            <person name="Binder M."/>
            <person name="Bloem J."/>
            <person name="Labutti K."/>
            <person name="Salamov A."/>
            <person name="Andreopoulos B."/>
            <person name="Baker S."/>
            <person name="Barry K."/>
            <person name="Bills G."/>
            <person name="Bluhm B."/>
            <person name="Cannon C."/>
            <person name="Castanera R."/>
            <person name="Culley D."/>
            <person name="Daum C."/>
            <person name="Ezra D."/>
            <person name="Gonzalez J."/>
            <person name="Henrissat B."/>
            <person name="Kuo A."/>
            <person name="Liang C."/>
            <person name="Lipzen A."/>
            <person name="Lutzoni F."/>
            <person name="Magnuson J."/>
            <person name="Mondo S."/>
            <person name="Nolan M."/>
            <person name="Ohm R."/>
            <person name="Pangilinan J."/>
            <person name="Park H.-J."/>
            <person name="Ramirez L."/>
            <person name="Alfaro M."/>
            <person name="Sun H."/>
            <person name="Tritt A."/>
            <person name="Yoshinaga Y."/>
            <person name="Zwiers L.-H."/>
            <person name="Turgeon B."/>
            <person name="Goodwin S."/>
            <person name="Spatafora J."/>
            <person name="Crous P."/>
            <person name="Grigoriev I."/>
        </authorList>
    </citation>
    <scope>NUCLEOTIDE SEQUENCE</scope>
    <source>
        <strain evidence="1">CBS 115976</strain>
    </source>
</reference>
<dbReference type="Proteomes" id="UP000799302">
    <property type="component" value="Unassembled WGS sequence"/>
</dbReference>
<evidence type="ECO:0000313" key="2">
    <source>
        <dbReference type="Proteomes" id="UP000799302"/>
    </source>
</evidence>
<dbReference type="EMBL" id="MU004231">
    <property type="protein sequence ID" value="KAF2673030.1"/>
    <property type="molecule type" value="Genomic_DNA"/>
</dbReference>
<name>A0A6A6UML1_9PEZI</name>
<protein>
    <submittedName>
        <fullName evidence="1">Uncharacterized protein</fullName>
    </submittedName>
</protein>